<organism evidence="1 2">
    <name type="scientific">Methanoculleus chikugoensis</name>
    <dbReference type="NCBI Taxonomy" id="118126"/>
    <lineage>
        <taxon>Archaea</taxon>
        <taxon>Methanobacteriati</taxon>
        <taxon>Methanobacteriota</taxon>
        <taxon>Stenosarchaea group</taxon>
        <taxon>Methanomicrobia</taxon>
        <taxon>Methanomicrobiales</taxon>
        <taxon>Methanomicrobiaceae</taxon>
        <taxon>Methanoculleus</taxon>
    </lineage>
</organism>
<dbReference type="EMBL" id="FMID01000004">
    <property type="protein sequence ID" value="SCL74287.1"/>
    <property type="molecule type" value="Genomic_DNA"/>
</dbReference>
<sequence length="78" mass="8875">MIYHLPRPVTEEDVAAFVRNQDLYLRETDAGEVRIIHKFGIVEINCLIGERTIEVWFTPNKSAVAAAYVDALLATRFP</sequence>
<name>A0A1M4MHB0_9EURY</name>
<reference evidence="1 2" key="1">
    <citation type="submission" date="2016-08" db="EMBL/GenBank/DDBJ databases">
        <authorList>
            <person name="Seilhamer J.J."/>
        </authorList>
    </citation>
    <scope>NUCLEOTIDE SEQUENCE [LARGE SCALE GENOMIC DNA]</scope>
    <source>
        <strain evidence="1">L21-II-0</strain>
    </source>
</reference>
<evidence type="ECO:0000313" key="2">
    <source>
        <dbReference type="Proteomes" id="UP000184671"/>
    </source>
</evidence>
<evidence type="ECO:0000313" key="1">
    <source>
        <dbReference type="EMBL" id="SCL74287.1"/>
    </source>
</evidence>
<protein>
    <submittedName>
        <fullName evidence="1">Uncharacterized protein</fullName>
    </submittedName>
</protein>
<dbReference type="Proteomes" id="UP000184671">
    <property type="component" value="Unassembled WGS sequence"/>
</dbReference>
<proteinExistence type="predicted"/>
<accession>A0A1M4MHB0</accession>
<gene>
    <name evidence="1" type="ORF">L21_0155</name>
</gene>
<dbReference type="AlphaFoldDB" id="A0A1M4MHB0"/>